<evidence type="ECO:0000313" key="5">
    <source>
        <dbReference type="Proteomes" id="UP000078555"/>
    </source>
</evidence>
<dbReference type="AlphaFoldDB" id="A0A1A8YZ93"/>
<sequence length="221" mass="26723">MTVGFRPDRRINKIFHNSRNYQHNDNNTHNKGDSKDGRLLFEYNNFYKGIDPQVKLFDDRCIENITMRDIEKLHEEFQGQFDHFLKKKKEEEAFKLIYYDQLTKKTDPVNFKRREFKINSFKDKRDANVTVKKYQQCCQTNNYKEQPTMIQTVLDEIKHDIKKNRRRKYGCYVDGKSYEVQNKNKLLSKIWLLPIFMKKIMVLFALFLPIILAVLFFVTLI</sequence>
<keyword evidence="1" id="KW-0472">Membrane</keyword>
<evidence type="ECO:0000256" key="1">
    <source>
        <dbReference type="SAM" id="Phobius"/>
    </source>
</evidence>
<dbReference type="EMBL" id="FLRE01000128">
    <property type="protein sequence ID" value="SBT37264.1"/>
    <property type="molecule type" value="Genomic_DNA"/>
</dbReference>
<keyword evidence="1" id="KW-1133">Transmembrane helix</keyword>
<evidence type="ECO:0000313" key="4">
    <source>
        <dbReference type="Proteomes" id="UP000078550"/>
    </source>
</evidence>
<name>A0A1A8YZ93_PLAOA</name>
<protein>
    <submittedName>
        <fullName evidence="2">Uncharacterized protein</fullName>
    </submittedName>
</protein>
<proteinExistence type="predicted"/>
<evidence type="ECO:0000313" key="3">
    <source>
        <dbReference type="EMBL" id="SBT37264.1"/>
    </source>
</evidence>
<dbReference type="Proteomes" id="UP000078555">
    <property type="component" value="Unassembled WGS sequence"/>
</dbReference>
<dbReference type="EMBL" id="FLRD01000100">
    <property type="protein sequence ID" value="SBT36780.1"/>
    <property type="molecule type" value="Genomic_DNA"/>
</dbReference>
<reference evidence="4 5" key="1">
    <citation type="submission" date="2016-05" db="EMBL/GenBank/DDBJ databases">
        <authorList>
            <person name="Naeem Raeece"/>
        </authorList>
    </citation>
    <scope>NUCLEOTIDE SEQUENCE [LARGE SCALE GENOMIC DNA]</scope>
</reference>
<keyword evidence="1" id="KW-0812">Transmembrane</keyword>
<accession>A0A1A8YZ93</accession>
<organism evidence="2 5">
    <name type="scientific">Plasmodium ovale wallikeri</name>
    <dbReference type="NCBI Taxonomy" id="864142"/>
    <lineage>
        <taxon>Eukaryota</taxon>
        <taxon>Sar</taxon>
        <taxon>Alveolata</taxon>
        <taxon>Apicomplexa</taxon>
        <taxon>Aconoidasida</taxon>
        <taxon>Haemosporida</taxon>
        <taxon>Plasmodiidae</taxon>
        <taxon>Plasmodium</taxon>
        <taxon>Plasmodium (Plasmodium)</taxon>
    </lineage>
</organism>
<feature type="transmembrane region" description="Helical" evidence="1">
    <location>
        <begin position="200"/>
        <end position="220"/>
    </location>
</feature>
<evidence type="ECO:0000313" key="2">
    <source>
        <dbReference type="EMBL" id="SBT36780.1"/>
    </source>
</evidence>
<gene>
    <name evidence="2" type="ORF">POVWA1_034230</name>
    <name evidence="3" type="ORF">POVWA2_033370</name>
</gene>
<dbReference type="Proteomes" id="UP000078550">
    <property type="component" value="Unassembled WGS sequence"/>
</dbReference>
<keyword evidence="5" id="KW-1185">Reference proteome</keyword>
<reference evidence="2" key="2">
    <citation type="submission" date="2016-05" db="EMBL/GenBank/DDBJ databases">
        <authorList>
            <person name="Lavstsen T."/>
            <person name="Jespersen J.S."/>
        </authorList>
    </citation>
    <scope>NUCLEOTIDE SEQUENCE [LARGE SCALE GENOMIC DNA]</scope>
</reference>